<name>M2NM06_BAUPA</name>
<dbReference type="HOGENOM" id="CLU_140461_0_0_1"/>
<protein>
    <submittedName>
        <fullName evidence="1">Uncharacterized protein</fullName>
    </submittedName>
</protein>
<proteinExistence type="predicted"/>
<dbReference type="GeneID" id="19107440"/>
<keyword evidence="2" id="KW-1185">Reference proteome</keyword>
<dbReference type="Proteomes" id="UP000011761">
    <property type="component" value="Unassembled WGS sequence"/>
</dbReference>
<reference evidence="1 2" key="1">
    <citation type="journal article" date="2012" name="PLoS Pathog.">
        <title>Diverse lifestyles and strategies of plant pathogenesis encoded in the genomes of eighteen Dothideomycetes fungi.</title>
        <authorList>
            <person name="Ohm R.A."/>
            <person name="Feau N."/>
            <person name="Henrissat B."/>
            <person name="Schoch C.L."/>
            <person name="Horwitz B.A."/>
            <person name="Barry K.W."/>
            <person name="Condon B.J."/>
            <person name="Copeland A.C."/>
            <person name="Dhillon B."/>
            <person name="Glaser F."/>
            <person name="Hesse C.N."/>
            <person name="Kosti I."/>
            <person name="LaButti K."/>
            <person name="Lindquist E.A."/>
            <person name="Lucas S."/>
            <person name="Salamov A.A."/>
            <person name="Bradshaw R.E."/>
            <person name="Ciuffetti L."/>
            <person name="Hamelin R.C."/>
            <person name="Kema G.H.J."/>
            <person name="Lawrence C."/>
            <person name="Scott J.A."/>
            <person name="Spatafora J.W."/>
            <person name="Turgeon B.G."/>
            <person name="de Wit P.J.G.M."/>
            <person name="Zhong S."/>
            <person name="Goodwin S.B."/>
            <person name="Grigoriev I.V."/>
        </authorList>
    </citation>
    <scope>NUCLEOTIDE SEQUENCE [LARGE SCALE GENOMIC DNA]</scope>
    <source>
        <strain evidence="1 2">UAMH 10762</strain>
    </source>
</reference>
<sequence>MCRTVFWKSPYCGHCWLELDKPCKEGMNLLTCADFSEDESRTAKMPGFPGHWAPPDECPQCDYKEYDMRRRRMCQMRRYGYRIGTGASKTQPGFDLICCNMM</sequence>
<organism evidence="1 2">
    <name type="scientific">Baudoinia panamericana (strain UAMH 10762)</name>
    <name type="common">Angels' share fungus</name>
    <name type="synonym">Baudoinia compniacensis (strain UAMH 10762)</name>
    <dbReference type="NCBI Taxonomy" id="717646"/>
    <lineage>
        <taxon>Eukaryota</taxon>
        <taxon>Fungi</taxon>
        <taxon>Dikarya</taxon>
        <taxon>Ascomycota</taxon>
        <taxon>Pezizomycotina</taxon>
        <taxon>Dothideomycetes</taxon>
        <taxon>Dothideomycetidae</taxon>
        <taxon>Mycosphaerellales</taxon>
        <taxon>Teratosphaeriaceae</taxon>
        <taxon>Baudoinia</taxon>
    </lineage>
</organism>
<evidence type="ECO:0000313" key="2">
    <source>
        <dbReference type="Proteomes" id="UP000011761"/>
    </source>
</evidence>
<dbReference type="OMA" id="MVERMGW"/>
<dbReference type="EMBL" id="KB445551">
    <property type="protein sequence ID" value="EMD00206.1"/>
    <property type="molecule type" value="Genomic_DNA"/>
</dbReference>
<dbReference type="RefSeq" id="XP_007672706.1">
    <property type="nucleotide sequence ID" value="XM_007674516.1"/>
</dbReference>
<dbReference type="AlphaFoldDB" id="M2NM06"/>
<gene>
    <name evidence="1" type="ORF">BAUCODRAFT_119757</name>
</gene>
<dbReference type="OrthoDB" id="3640436at2759"/>
<evidence type="ECO:0000313" key="1">
    <source>
        <dbReference type="EMBL" id="EMD00206.1"/>
    </source>
</evidence>
<dbReference type="KEGG" id="bcom:BAUCODRAFT_119757"/>
<accession>M2NM06</accession>
<dbReference type="eggNOG" id="ENOG502T9QB">
    <property type="taxonomic scope" value="Eukaryota"/>
</dbReference>